<dbReference type="VEuPathDB" id="TriTrypDB:TcG_09117"/>
<dbReference type="VEuPathDB" id="TriTrypDB:TcYC6_0166690"/>
<proteinExistence type="predicted"/>
<sequence length="405" mass="43017">MVMMSGHLLLVGAICVLWCGLSGVAADDADENVDFSSSELPEALHGGSSEVMDRKEGLEHQSCSLEPGSEGNSAECTKATTNDTDSVSTDPLLPPHESSDPNPQTGLQPPAPPTGAGQSHQTYPVQDTGVTGQIRQDVEEVKTKKGLEEENKKQNKESHEKQSSREDASVIKGNQLAGQEAALQGGSAQQERKQQEVEPGQPQHETDVQHRGLSQHDHLLQGHQEVQEKRREGEEQLQLLRAQKEKVPTALTTEPKSTQQSPPPVKLQGMQQEGSAASSSEPLKREIPSVSTKSKSNETIDPPSPQASAGAGGAAATLETDEEDAKVRKDAEFSETVAREEGQQHEQPTDNDGETTKEKTALGTNKTANKNDGDSDSSTAVSHTTSPLLLLLFVACAAAAAVVAA</sequence>
<feature type="compositionally biased region" description="Basic and acidic residues" evidence="1">
    <location>
        <begin position="136"/>
        <end position="169"/>
    </location>
</feature>
<dbReference type="VEuPathDB" id="TriTrypDB:C4B63_5g757"/>
<feature type="compositionally biased region" description="Polar residues" evidence="1">
    <location>
        <begin position="250"/>
        <end position="260"/>
    </location>
</feature>
<evidence type="ECO:0000256" key="1">
    <source>
        <dbReference type="SAM" id="MobiDB-lite"/>
    </source>
</evidence>
<organism evidence="3 4">
    <name type="scientific">Trypanosoma cruzi</name>
    <dbReference type="NCBI Taxonomy" id="5693"/>
    <lineage>
        <taxon>Eukaryota</taxon>
        <taxon>Discoba</taxon>
        <taxon>Euglenozoa</taxon>
        <taxon>Kinetoplastea</taxon>
        <taxon>Metakinetoplastina</taxon>
        <taxon>Trypanosomatida</taxon>
        <taxon>Trypanosomatidae</taxon>
        <taxon>Trypanosoma</taxon>
        <taxon>Schizotrypanum</taxon>
    </lineage>
</organism>
<dbReference type="VEuPathDB" id="TriTrypDB:TcCL_Unassigned00241"/>
<feature type="compositionally biased region" description="Polar residues" evidence="1">
    <location>
        <begin position="116"/>
        <end position="134"/>
    </location>
</feature>
<evidence type="ECO:0000313" key="3">
    <source>
        <dbReference type="EMBL" id="PWU91027.1"/>
    </source>
</evidence>
<accession>A0A2V2V370</accession>
<dbReference type="VEuPathDB" id="TriTrypDB:TcBrA4_0172980"/>
<dbReference type="AlphaFoldDB" id="A0A2V2V370"/>
<evidence type="ECO:0000313" key="4">
    <source>
        <dbReference type="Proteomes" id="UP000246078"/>
    </source>
</evidence>
<feature type="compositionally biased region" description="Basic and acidic residues" evidence="1">
    <location>
        <begin position="204"/>
        <end position="234"/>
    </location>
</feature>
<reference evidence="3 4" key="1">
    <citation type="journal article" date="2018" name="Microb. Genom.">
        <title>Expanding an expanded genome: long-read sequencing of Trypanosoma cruzi.</title>
        <authorList>
            <person name="Berna L."/>
            <person name="Rodriguez M."/>
            <person name="Chiribao M.L."/>
            <person name="Parodi-Talice A."/>
            <person name="Pita S."/>
            <person name="Rijo G."/>
            <person name="Alvarez-Valin F."/>
            <person name="Robello C."/>
        </authorList>
    </citation>
    <scope>NUCLEOTIDE SEQUENCE [LARGE SCALE GENOMIC DNA]</scope>
    <source>
        <strain evidence="3 4">TCC</strain>
    </source>
</reference>
<protein>
    <submittedName>
        <fullName evidence="3">Mucin-associated surface protein (MASP)</fullName>
    </submittedName>
</protein>
<dbReference type="VEuPathDB" id="TriTrypDB:TcCLB.507959.80"/>
<feature type="compositionally biased region" description="Polar residues" evidence="1">
    <location>
        <begin position="289"/>
        <end position="299"/>
    </location>
</feature>
<dbReference type="VEuPathDB" id="TriTrypDB:TcCLB.504081.530"/>
<dbReference type="EMBL" id="PRFC01000350">
    <property type="protein sequence ID" value="PWU91027.1"/>
    <property type="molecule type" value="Genomic_DNA"/>
</dbReference>
<dbReference type="VEuPathDB" id="TriTrypDB:TCDM_11599"/>
<feature type="compositionally biased region" description="Polar residues" evidence="1">
    <location>
        <begin position="70"/>
        <end position="89"/>
    </location>
</feature>
<dbReference type="VEuPathDB" id="TriTrypDB:TcCLB.508761.270"/>
<feature type="compositionally biased region" description="Basic and acidic residues" evidence="1">
    <location>
        <begin position="325"/>
        <end position="360"/>
    </location>
</feature>
<gene>
    <name evidence="3" type="ORF">C3747_350g25</name>
</gene>
<dbReference type="Proteomes" id="UP000246078">
    <property type="component" value="Unassembled WGS sequence"/>
</dbReference>
<name>A0A2V2V370_TRYCR</name>
<dbReference type="VEuPathDB" id="TriTrypDB:C3747_350g25"/>
<evidence type="ECO:0000256" key="2">
    <source>
        <dbReference type="SAM" id="SignalP"/>
    </source>
</evidence>
<feature type="region of interest" description="Disordered" evidence="1">
    <location>
        <begin position="55"/>
        <end position="383"/>
    </location>
</feature>
<keyword evidence="2" id="KW-0732">Signal</keyword>
<feature type="chain" id="PRO_5016119319" evidence="2">
    <location>
        <begin position="27"/>
        <end position="405"/>
    </location>
</feature>
<dbReference type="VEuPathDB" id="TriTrypDB:TCSYLVIO_009670"/>
<feature type="compositionally biased region" description="Polar residues" evidence="1">
    <location>
        <begin position="362"/>
        <end position="383"/>
    </location>
</feature>
<feature type="signal peptide" evidence="2">
    <location>
        <begin position="1"/>
        <end position="26"/>
    </location>
</feature>
<feature type="compositionally biased region" description="Polar residues" evidence="1">
    <location>
        <begin position="269"/>
        <end position="281"/>
    </location>
</feature>
<comment type="caution">
    <text evidence="3">The sequence shown here is derived from an EMBL/GenBank/DDBJ whole genome shotgun (WGS) entry which is preliminary data.</text>
</comment>